<name>A0A8D3WFI5_STRFA</name>
<evidence type="ECO:0000313" key="2">
    <source>
        <dbReference type="EMBL" id="ADW01536.1"/>
    </source>
</evidence>
<dbReference type="KEGG" id="sfa:Sfla_0067"/>
<reference evidence="2 3" key="1">
    <citation type="submission" date="2011-01" db="EMBL/GenBank/DDBJ databases">
        <title>Complete sequence of chromosome of Streptomyces flavogriseus ATCC 33331.</title>
        <authorList>
            <consortium name="US DOE Joint Genome Institute"/>
            <person name="Lucas S."/>
            <person name="Copeland A."/>
            <person name="Lapidus A."/>
            <person name="Cheng J.-F."/>
            <person name="Goodwin L."/>
            <person name="Pitluck S."/>
            <person name="Davenport K."/>
            <person name="Detter J.C."/>
            <person name="Han C."/>
            <person name="Tapia R."/>
            <person name="Land M."/>
            <person name="Hauser L."/>
            <person name="Kyrpides N."/>
            <person name="Ivanova N."/>
            <person name="Ovchinnikova G."/>
            <person name="Pagani I."/>
            <person name="Brumm P."/>
            <person name="Mead D."/>
            <person name="Woyke T."/>
        </authorList>
    </citation>
    <scope>NUCLEOTIDE SEQUENCE [LARGE SCALE GENOMIC DNA]</scope>
    <source>
        <strain evidence="3">ATCC 33331 / IAF-45CD</strain>
    </source>
</reference>
<feature type="signal peptide" evidence="1">
    <location>
        <begin position="1"/>
        <end position="22"/>
    </location>
</feature>
<protein>
    <recommendedName>
        <fullName evidence="4">Lipoprotein</fullName>
    </recommendedName>
</protein>
<evidence type="ECO:0008006" key="4">
    <source>
        <dbReference type="Google" id="ProtNLM"/>
    </source>
</evidence>
<dbReference type="EMBL" id="CP002475">
    <property type="protein sequence ID" value="ADW01536.1"/>
    <property type="molecule type" value="Genomic_DNA"/>
</dbReference>
<dbReference type="AlphaFoldDB" id="A0A8D3WFI5"/>
<feature type="chain" id="PRO_5039666184" description="Lipoprotein" evidence="1">
    <location>
        <begin position="23"/>
        <end position="139"/>
    </location>
</feature>
<accession>A0A8D3WFI5</accession>
<dbReference type="PROSITE" id="PS51257">
    <property type="entry name" value="PROKAR_LIPOPROTEIN"/>
    <property type="match status" value="1"/>
</dbReference>
<proteinExistence type="predicted"/>
<organism evidence="2 3">
    <name type="scientific">Streptomyces pratensis (strain ATCC 33331 / IAF-45CD)</name>
    <dbReference type="NCBI Taxonomy" id="591167"/>
    <lineage>
        <taxon>Bacteria</taxon>
        <taxon>Bacillati</taxon>
        <taxon>Actinomycetota</taxon>
        <taxon>Actinomycetes</taxon>
        <taxon>Kitasatosporales</taxon>
        <taxon>Streptomycetaceae</taxon>
        <taxon>Streptomyces</taxon>
    </lineage>
</organism>
<evidence type="ECO:0000313" key="3">
    <source>
        <dbReference type="Proteomes" id="UP000002066"/>
    </source>
</evidence>
<sequence length="139" mass="14727">MTRALRCAGITFAALATLTACGGRPEPCPALDLIPRVGVSWRAESLPYDAATTYRLCAAQDCTTGALQAYGDQAHVSLDLPESFDDRTPQVTLRLSDDSGTPVLNAARTVTLQQAEDGCEQALTGTLQLTADGELKDVR</sequence>
<keyword evidence="1" id="KW-0732">Signal</keyword>
<dbReference type="Proteomes" id="UP000002066">
    <property type="component" value="Chromosome"/>
</dbReference>
<evidence type="ECO:0000256" key="1">
    <source>
        <dbReference type="SAM" id="SignalP"/>
    </source>
</evidence>
<gene>
    <name evidence="2" type="ordered locus">Sfla_0067</name>
</gene>